<gene>
    <name evidence="12" type="ORF">J2S72_001565</name>
</gene>
<evidence type="ECO:0000313" key="12">
    <source>
        <dbReference type="EMBL" id="MDQ0275536.1"/>
    </source>
</evidence>
<feature type="signal peptide" evidence="6">
    <location>
        <begin position="1"/>
        <end position="28"/>
    </location>
</feature>
<evidence type="ECO:0000259" key="11">
    <source>
        <dbReference type="Pfam" id="PF17802"/>
    </source>
</evidence>
<feature type="domain" description="Gram-positive pilin backbone subunit 3 Cna-B-like" evidence="10">
    <location>
        <begin position="457"/>
        <end position="600"/>
    </location>
</feature>
<dbReference type="Pfam" id="PF16570">
    <property type="entry name" value="GramPos_pilinD3"/>
    <property type="match status" value="1"/>
</dbReference>
<dbReference type="EMBL" id="JAUSTN010000008">
    <property type="protein sequence ID" value="MDQ0275536.1"/>
    <property type="molecule type" value="Genomic_DNA"/>
</dbReference>
<dbReference type="Pfam" id="PF16555">
    <property type="entry name" value="GramPos_pilinD1"/>
    <property type="match status" value="1"/>
</dbReference>
<evidence type="ECO:0000256" key="6">
    <source>
        <dbReference type="SAM" id="SignalP"/>
    </source>
</evidence>
<dbReference type="Pfam" id="PF16569">
    <property type="entry name" value="GramPos_pilinBB"/>
    <property type="match status" value="1"/>
</dbReference>
<evidence type="ECO:0000313" key="13">
    <source>
        <dbReference type="Proteomes" id="UP001236559"/>
    </source>
</evidence>
<keyword evidence="3 6" id="KW-0732">Signal</keyword>
<dbReference type="InterPro" id="IPR032364">
    <property type="entry name" value="GramPos_pilinD1_N"/>
</dbReference>
<evidence type="ECO:0000259" key="10">
    <source>
        <dbReference type="Pfam" id="PF16570"/>
    </source>
</evidence>
<evidence type="ECO:0000256" key="5">
    <source>
        <dbReference type="SAM" id="Phobius"/>
    </source>
</evidence>
<feature type="domain" description="Gram-positive cocci surface proteins LPxTG" evidence="7">
    <location>
        <begin position="772"/>
        <end position="809"/>
    </location>
</feature>
<dbReference type="InterPro" id="IPR019931">
    <property type="entry name" value="LPXTG_anchor"/>
</dbReference>
<reference evidence="12 13" key="1">
    <citation type="submission" date="2023-07" db="EMBL/GenBank/DDBJ databases">
        <title>Genomic Encyclopedia of Type Strains, Phase IV (KMG-IV): sequencing the most valuable type-strain genomes for metagenomic binning, comparative biology and taxonomic classification.</title>
        <authorList>
            <person name="Goeker M."/>
        </authorList>
    </citation>
    <scope>NUCLEOTIDE SEQUENCE [LARGE SCALE GENOMIC DNA]</scope>
    <source>
        <strain evidence="12 13">DSM 22616</strain>
    </source>
</reference>
<comment type="caution">
    <text evidence="12">The sequence shown here is derived from an EMBL/GenBank/DDBJ whole genome shotgun (WGS) entry which is preliminary data.</text>
</comment>
<evidence type="ECO:0000259" key="7">
    <source>
        <dbReference type="Pfam" id="PF00746"/>
    </source>
</evidence>
<proteinExistence type="predicted"/>
<dbReference type="Proteomes" id="UP001236559">
    <property type="component" value="Unassembled WGS sequence"/>
</dbReference>
<evidence type="ECO:0000256" key="4">
    <source>
        <dbReference type="ARBA" id="ARBA00023088"/>
    </source>
</evidence>
<dbReference type="InterPro" id="IPR032334">
    <property type="entry name" value="GramPos_pilinBB"/>
</dbReference>
<dbReference type="RefSeq" id="WP_023055265.1">
    <property type="nucleotide sequence ID" value="NZ_JAUSTN010000008.1"/>
</dbReference>
<feature type="domain" description="Gram-positive pilin backbone subunit 2 Cna-B-like" evidence="9">
    <location>
        <begin position="324"/>
        <end position="440"/>
    </location>
</feature>
<evidence type="ECO:0000259" key="9">
    <source>
        <dbReference type="Pfam" id="PF16569"/>
    </source>
</evidence>
<dbReference type="NCBIfam" id="TIGR01167">
    <property type="entry name" value="LPXTG_anchor"/>
    <property type="match status" value="1"/>
</dbReference>
<evidence type="ECO:0000256" key="2">
    <source>
        <dbReference type="ARBA" id="ARBA00022525"/>
    </source>
</evidence>
<accession>A0ABU0AW89</accession>
<dbReference type="InterPro" id="IPR013783">
    <property type="entry name" value="Ig-like_fold"/>
</dbReference>
<evidence type="ECO:0000256" key="1">
    <source>
        <dbReference type="ARBA" id="ARBA00022512"/>
    </source>
</evidence>
<keyword evidence="2" id="KW-0964">Secreted</keyword>
<feature type="transmembrane region" description="Helical" evidence="5">
    <location>
        <begin position="782"/>
        <end position="803"/>
    </location>
</feature>
<feature type="chain" id="PRO_5046903545" evidence="6">
    <location>
        <begin position="29"/>
        <end position="810"/>
    </location>
</feature>
<sequence length="810" mass="87880">MKKTKKLLSLLLALVMMVGVFAPLTVLADGQPTAHSTKVKIHKILMNEQNFNAKRVTVTTTDSQTNKSTSVSKVIIFKDGKYYDVKDQSTAIAETDDFVKAFTGTTDLGNNKTGKAEDVFPGYKGLDGTEFRGQELDIVKYFGSDSKPIDGVAFRIYEEYKGAPTSGAPAGYTKGSELKQTAKLAENDLDNDTYYKLIQVGGKDYVTTANGGIAEATLPDGTYRIVEDKTNSTYKGEKGETLSGMKAVPFTLTLPVAKPDGTGNYSETEPLNLYPKNTENPVKFDKNFAIKNGLEAITDPKAKKDVGAVFDNYNVEKANAKGQIGKEIKYEAKAYLPKGSVFKDLDLADSMDKGLKYDDVKGVTVTVSPALANALVAGTDYTVKKVANGFTLHFEQAGLDKLNKAGEKSDLDITFTYSATVTADAVNDRPMDNHATFTYNHKPPKPTSDKVTPSNKEIPVTKTWADGKVPTGVRVKYVLLDAEGNPVADVTFTEAQKVDYTELGNGITFEVTGDFSGKFKFAKDEDATKQYMIKEIVYGYEGFTGGYEPTYTVSGSTVTVKNTKVPESITPTPPQVTVGGKKFVKTDKDGNRLAGAEFIIQNKNETDTVNYGKYLKITPTNSQAYVDAEKAYSDAIDAVNKALAKGEISATNKVTIGQKEFTTKDTAMAEIKSLQEARDKEFVKANLAYEWVDKGQATKFYTNGQGQFQVTGLAYGNYRAVETKAPAGGYALPTGENDFIFTVNDKSLTTEDVQIKYDAEKSTANDAKQLVNNKVTIPQTGGMGTVIFTVVGVALMAGAVIAMKKNREEA</sequence>
<keyword evidence="5" id="KW-1133">Transmembrane helix</keyword>
<dbReference type="Gene3D" id="2.60.40.1140">
    <property type="entry name" value="Collagen-binding surface protein Cna, B-type domain"/>
    <property type="match status" value="1"/>
</dbReference>
<keyword evidence="4" id="KW-0572">Peptidoglycan-anchor</keyword>
<evidence type="ECO:0000259" key="8">
    <source>
        <dbReference type="Pfam" id="PF16555"/>
    </source>
</evidence>
<dbReference type="InterPro" id="IPR032332">
    <property type="entry name" value="GramPos_pilinD3"/>
</dbReference>
<protein>
    <submittedName>
        <fullName evidence="12">Fimbrial isopeptide formation D2 family protein/LPXTG-motif cell wall-anchored protein</fullName>
    </submittedName>
</protein>
<dbReference type="Pfam" id="PF17802">
    <property type="entry name" value="SpaA"/>
    <property type="match status" value="1"/>
</dbReference>
<dbReference type="Gene3D" id="2.60.40.740">
    <property type="match status" value="1"/>
</dbReference>
<keyword evidence="13" id="KW-1185">Reference proteome</keyword>
<name>A0ABU0AW89_9FIRM</name>
<dbReference type="NCBIfam" id="TIGR04226">
    <property type="entry name" value="RrgB_K2N_iso_D2"/>
    <property type="match status" value="1"/>
</dbReference>
<dbReference type="InterPro" id="IPR041033">
    <property type="entry name" value="SpaA_PFL_dom_1"/>
</dbReference>
<dbReference type="Pfam" id="PF00746">
    <property type="entry name" value="Gram_pos_anchor"/>
    <property type="match status" value="1"/>
</dbReference>
<organism evidence="12 13">
    <name type="scientific">Peptoniphilus koenoeneniae</name>
    <dbReference type="NCBI Taxonomy" id="507751"/>
    <lineage>
        <taxon>Bacteria</taxon>
        <taxon>Bacillati</taxon>
        <taxon>Bacillota</taxon>
        <taxon>Tissierellia</taxon>
        <taxon>Tissierellales</taxon>
        <taxon>Peptoniphilaceae</taxon>
        <taxon>Peptoniphilus</taxon>
    </lineage>
</organism>
<keyword evidence="5" id="KW-0812">Transmembrane</keyword>
<dbReference type="InterPro" id="IPR026466">
    <property type="entry name" value="Fim_isopep_form_D2_dom"/>
</dbReference>
<keyword evidence="5" id="KW-0472">Membrane</keyword>
<keyword evidence="1" id="KW-0134">Cell wall</keyword>
<dbReference type="Gene3D" id="1.20.58.90">
    <property type="match status" value="1"/>
</dbReference>
<evidence type="ECO:0000256" key="3">
    <source>
        <dbReference type="ARBA" id="ARBA00022729"/>
    </source>
</evidence>
<dbReference type="Gene3D" id="2.60.40.10">
    <property type="entry name" value="Immunoglobulins"/>
    <property type="match status" value="2"/>
</dbReference>
<feature type="domain" description="SpaA-like prealbumin fold" evidence="11">
    <location>
        <begin position="695"/>
        <end position="750"/>
    </location>
</feature>
<feature type="domain" description="Gram-positive pilin subunit D1 N-terminal" evidence="8">
    <location>
        <begin position="104"/>
        <end position="278"/>
    </location>
</feature>